<reference evidence="1 2" key="1">
    <citation type="journal article" date="2014" name="Int. J. Syst. Evol. Microbiol.">
        <title>Complete genome sequence of Corynebacterium casei LMG S-19264T (=DSM 44701T), isolated from a smear-ripened cheese.</title>
        <authorList>
            <consortium name="US DOE Joint Genome Institute (JGI-PGF)"/>
            <person name="Walter F."/>
            <person name="Albersmeier A."/>
            <person name="Kalinowski J."/>
            <person name="Ruckert C."/>
        </authorList>
    </citation>
    <scope>NUCLEOTIDE SEQUENCE [LARGE SCALE GENOMIC DNA]</scope>
    <source>
        <strain evidence="1 2">CGMCC 1.7286</strain>
    </source>
</reference>
<accession>A0A917ZDW9</accession>
<evidence type="ECO:0000313" key="2">
    <source>
        <dbReference type="Proteomes" id="UP000599578"/>
    </source>
</evidence>
<dbReference type="EMBL" id="BMLT01000003">
    <property type="protein sequence ID" value="GGO80049.1"/>
    <property type="molecule type" value="Genomic_DNA"/>
</dbReference>
<sequence>MPFPLPEPVRHERTISTWLWRRTSGMALAITEPAGSNDIRARVAATILASNQVLSRTLKPQRLPLGDAVTFAELLRIR</sequence>
<proteinExistence type="predicted"/>
<name>A0A917ZDW9_9GAMM</name>
<evidence type="ECO:0000313" key="1">
    <source>
        <dbReference type="EMBL" id="GGO80049.1"/>
    </source>
</evidence>
<dbReference type="Proteomes" id="UP000599578">
    <property type="component" value="Unassembled WGS sequence"/>
</dbReference>
<keyword evidence="2" id="KW-1185">Reference proteome</keyword>
<protein>
    <submittedName>
        <fullName evidence="1">Uncharacterized protein</fullName>
    </submittedName>
</protein>
<comment type="caution">
    <text evidence="1">The sequence shown here is derived from an EMBL/GenBank/DDBJ whole genome shotgun (WGS) entry which is preliminary data.</text>
</comment>
<dbReference type="AlphaFoldDB" id="A0A917ZDW9"/>
<gene>
    <name evidence="1" type="ORF">GCM10011348_15870</name>
</gene>
<organism evidence="1 2">
    <name type="scientific">Marinobacterium nitratireducens</name>
    <dbReference type="NCBI Taxonomy" id="518897"/>
    <lineage>
        <taxon>Bacteria</taxon>
        <taxon>Pseudomonadati</taxon>
        <taxon>Pseudomonadota</taxon>
        <taxon>Gammaproteobacteria</taxon>
        <taxon>Oceanospirillales</taxon>
        <taxon>Oceanospirillaceae</taxon>
        <taxon>Marinobacterium</taxon>
    </lineage>
</organism>